<organism evidence="1 2">
    <name type="scientific">Rhodococcus pyridinivorans KG-16</name>
    <dbReference type="NCBI Taxonomy" id="1441730"/>
    <lineage>
        <taxon>Bacteria</taxon>
        <taxon>Bacillati</taxon>
        <taxon>Actinomycetota</taxon>
        <taxon>Actinomycetes</taxon>
        <taxon>Mycobacteriales</taxon>
        <taxon>Nocardiaceae</taxon>
        <taxon>Rhodococcus</taxon>
    </lineage>
</organism>
<dbReference type="Pfam" id="PF13809">
    <property type="entry name" value="Tubulin_2"/>
    <property type="match status" value="1"/>
</dbReference>
<evidence type="ECO:0008006" key="3">
    <source>
        <dbReference type="Google" id="ProtNLM"/>
    </source>
</evidence>
<dbReference type="RefSeq" id="WP_060651582.1">
    <property type="nucleotide sequence ID" value="NZ_AZXY01000004.1"/>
</dbReference>
<sequence length="1191" mass="129185">MRRFLVVGCGGSGAVTLAYMMDQLRSDLAAVGIDKIPGGWQFVSVDVPTAPEAGPDGLGNVRDQGGYYFGSGPQGDSYAVLDNALSNQLGARNSLHEIATWAPRDPSAVTVPIGSGAGQYRALGRMITLSKAGGIRDTLQQAWDQLFTVQTATEMSAMKIPGGGSFEQEESPIVLVVSSMAGGAGASMALDICRLLTLIPKLDPRLMGVFMVAPDIFDGLGRSATTGVRANALAMLGEIVAGQLGSAREHDVEILRALGQQAGEGEKVPFARVFPVGRRVGVEGAPFGDGSQKAIYRGLARGLAGMMMSGAATRQFVQYDLTNGAGLSGQRENIGWGGQWDNLPWGTYGFSSLSMGRDRYAEYSAQRLARSTVDRLLDGHRNAASVASDEDQVNAILDSQWQTLLTNMGLPVMQNNPAGAQVGVGPWLTDSVLPSAEAQRMARQIVETELRAYLPSGSGLSASQWVPEVRRALAARRQALVNSAEQHALGHAFQWHRGLAQRIEQQVAKAVADLGLPYATAVVNRLSILVKDQIRAGAEELSRHAPEDITVQSADTLQMLSALKGNIESDADLLERVISSCSNNVYRQLYASLSGKVSEVAAALVPEILKPLLDALNESQTALRKARSKPASDVGLARLATDQYGAWPADKSDRVPKRFAEANNEVMLTPSADFMDQYRSDLPLAVASDGLGTPPFEEAVNRAVAEVVTGIWTTIDGSRPPGEEHPLLERTSAWRTRAFPFDPGTREALVPSAARFDVHVRPAELLERARQFVARTGESFDRFCRVSLREYIEDITVPEYALDERRERLRSKFVEALSLARPLASVNQQALEALHPGQQIEYRYKFTSIPFLNLPVADALSQVLQKNPMIDHETRSEFVRLLSEEDKLTRIDIFGSYPNYSPLAYDSVLAPAAKQWADSTPAQQEAFWQWRRARPLAASLPMHESERRAMTAGWFLGLVTGRLRLPSEPYDEPVRVWDGATSTWVDFPNPLLTPPARFLANNDWLPAVMESVLIAMARSHESPVMSSMAPYRALRGIYDASAEKPASGILEVSAKSVLTDWLRTGDTGTGWQSQVADTGAGVSIDARAKNAIAWLTKVRDLTGQHYLAAGREGAPGGGVFSTITVREQASQTPIYRDIAADVYWATGELIALVEECKARAEQPEHVDTVTPTVSTATTSSQTFRIPDMGQF</sequence>
<protein>
    <recommendedName>
        <fullName evidence="3">Tubulin-like protein</fullName>
    </recommendedName>
</protein>
<dbReference type="Proteomes" id="UP000053060">
    <property type="component" value="Unassembled WGS sequence"/>
</dbReference>
<accession>A0A0V9UL90</accession>
<evidence type="ECO:0000313" key="1">
    <source>
        <dbReference type="EMBL" id="KSZ58791.1"/>
    </source>
</evidence>
<reference evidence="2" key="1">
    <citation type="submission" date="2015-01" db="EMBL/GenBank/DDBJ databases">
        <title>Draft genome sequence of Rhodococcus pyridinivorans strain KG-16, a hydrocarbon-degrading bacterium.</title>
        <authorList>
            <person name="Aggarwal R.K."/>
            <person name="Dawar C."/>
        </authorList>
    </citation>
    <scope>NUCLEOTIDE SEQUENCE [LARGE SCALE GENOMIC DNA]</scope>
    <source>
        <strain evidence="2">KG-16</strain>
    </source>
</reference>
<reference evidence="1 2" key="2">
    <citation type="journal article" date="2016" name="Genome Announc.">
        <title>Draft Genome Sequence of a Versatile Hydrocarbon-Degrading Bacterium, Rhodococcus pyridinivorans Strain KG-16, Collected from Oil Fields in India.</title>
        <authorList>
            <person name="Aggarwal R.K."/>
            <person name="Dawar C."/>
            <person name="Phanindranath R."/>
            <person name="Mutnuri L."/>
            <person name="Dayal A.M."/>
        </authorList>
    </citation>
    <scope>NUCLEOTIDE SEQUENCE [LARGE SCALE GENOMIC DNA]</scope>
    <source>
        <strain evidence="1 2">KG-16</strain>
    </source>
</reference>
<evidence type="ECO:0000313" key="2">
    <source>
        <dbReference type="Proteomes" id="UP000053060"/>
    </source>
</evidence>
<dbReference type="AlphaFoldDB" id="A0A0V9UL90"/>
<gene>
    <name evidence="1" type="ORF">Z045_09105</name>
</gene>
<comment type="caution">
    <text evidence="1">The sequence shown here is derived from an EMBL/GenBank/DDBJ whole genome shotgun (WGS) entry which is preliminary data.</text>
</comment>
<proteinExistence type="predicted"/>
<dbReference type="EMBL" id="AZXY01000004">
    <property type="protein sequence ID" value="KSZ58791.1"/>
    <property type="molecule type" value="Genomic_DNA"/>
</dbReference>
<dbReference type="PATRIC" id="fig|1441730.3.peg.1892"/>
<dbReference type="InterPro" id="IPR025904">
    <property type="entry name" value="Tubulin-like"/>
</dbReference>
<name>A0A0V9UL90_9NOCA</name>